<evidence type="ECO:0000313" key="2">
    <source>
        <dbReference type="EMBL" id="KAJ0221091.1"/>
    </source>
</evidence>
<dbReference type="PANTHER" id="PTHR32166:SF123">
    <property type="entry name" value="BED-TYPE DOMAIN-CONTAINING PROTEIN"/>
    <property type="match status" value="1"/>
</dbReference>
<keyword evidence="3" id="KW-1185">Reference proteome</keyword>
<feature type="domain" description="DUF659" evidence="1">
    <location>
        <begin position="39"/>
        <end position="161"/>
    </location>
</feature>
<dbReference type="InterPro" id="IPR012337">
    <property type="entry name" value="RNaseH-like_sf"/>
</dbReference>
<accession>A0A9R1XPP0</accession>
<gene>
    <name evidence="2" type="ORF">LSAT_V11C200051740</name>
</gene>
<evidence type="ECO:0000313" key="3">
    <source>
        <dbReference type="Proteomes" id="UP000235145"/>
    </source>
</evidence>
<evidence type="ECO:0000259" key="1">
    <source>
        <dbReference type="Pfam" id="PF04937"/>
    </source>
</evidence>
<dbReference type="InterPro" id="IPR007021">
    <property type="entry name" value="DUF659"/>
</dbReference>
<proteinExistence type="predicted"/>
<dbReference type="Pfam" id="PF04937">
    <property type="entry name" value="DUF659"/>
    <property type="match status" value="1"/>
</dbReference>
<sequence>MKILRGLCANGILFNVLRNPQFIEMIQAIKKASEGYKPPSYEKARTSLLDQFVRDVGKELDPVKDTWLTQGVFVISDGWSNVKNEPLINVIAQNSRGATFMYAEAFSGIEKMGVEIAKFLRQAIEEIGPSSVTQVVTNNAANCKAAGREIQKVAQTRFASHYILLKRLTECREALATTIVVNSWREWVNKANEHTRLLANKVADTIKDEDFWDDIVRILAITKPIFYMVKFCDGEGPKMAEIYERMDNMMGQIKEAMTMRDNKFSMYYNKVEEIVLERWDKMTIPLHCLGFALNPKYYDKHYLANTFVIKFK</sequence>
<reference evidence="2 3" key="1">
    <citation type="journal article" date="2017" name="Nat. Commun.">
        <title>Genome assembly with in vitro proximity ligation data and whole-genome triplication in lettuce.</title>
        <authorList>
            <person name="Reyes-Chin-Wo S."/>
            <person name="Wang Z."/>
            <person name="Yang X."/>
            <person name="Kozik A."/>
            <person name="Arikit S."/>
            <person name="Song C."/>
            <person name="Xia L."/>
            <person name="Froenicke L."/>
            <person name="Lavelle D.O."/>
            <person name="Truco M.J."/>
            <person name="Xia R."/>
            <person name="Zhu S."/>
            <person name="Xu C."/>
            <person name="Xu H."/>
            <person name="Xu X."/>
            <person name="Cox K."/>
            <person name="Korf I."/>
            <person name="Meyers B.C."/>
            <person name="Michelmore R.W."/>
        </authorList>
    </citation>
    <scope>NUCLEOTIDE SEQUENCE [LARGE SCALE GENOMIC DNA]</scope>
    <source>
        <strain evidence="3">cv. Salinas</strain>
        <tissue evidence="2">Seedlings</tissue>
    </source>
</reference>
<dbReference type="EMBL" id="NBSK02000002">
    <property type="protein sequence ID" value="KAJ0221091.1"/>
    <property type="molecule type" value="Genomic_DNA"/>
</dbReference>
<dbReference type="Proteomes" id="UP000235145">
    <property type="component" value="Unassembled WGS sequence"/>
</dbReference>
<organism evidence="2 3">
    <name type="scientific">Lactuca sativa</name>
    <name type="common">Garden lettuce</name>
    <dbReference type="NCBI Taxonomy" id="4236"/>
    <lineage>
        <taxon>Eukaryota</taxon>
        <taxon>Viridiplantae</taxon>
        <taxon>Streptophyta</taxon>
        <taxon>Embryophyta</taxon>
        <taxon>Tracheophyta</taxon>
        <taxon>Spermatophyta</taxon>
        <taxon>Magnoliopsida</taxon>
        <taxon>eudicotyledons</taxon>
        <taxon>Gunneridae</taxon>
        <taxon>Pentapetalae</taxon>
        <taxon>asterids</taxon>
        <taxon>campanulids</taxon>
        <taxon>Asterales</taxon>
        <taxon>Asteraceae</taxon>
        <taxon>Cichorioideae</taxon>
        <taxon>Cichorieae</taxon>
        <taxon>Lactucinae</taxon>
        <taxon>Lactuca</taxon>
    </lineage>
</organism>
<dbReference type="PANTHER" id="PTHR32166">
    <property type="entry name" value="OSJNBA0013A04.12 PROTEIN"/>
    <property type="match status" value="1"/>
</dbReference>
<name>A0A9R1XPP0_LACSA</name>
<dbReference type="SUPFAM" id="SSF53098">
    <property type="entry name" value="Ribonuclease H-like"/>
    <property type="match status" value="1"/>
</dbReference>
<protein>
    <recommendedName>
        <fullName evidence="1">DUF659 domain-containing protein</fullName>
    </recommendedName>
</protein>
<dbReference type="AlphaFoldDB" id="A0A9R1XPP0"/>
<comment type="caution">
    <text evidence="2">The sequence shown here is derived from an EMBL/GenBank/DDBJ whole genome shotgun (WGS) entry which is preliminary data.</text>
</comment>